<dbReference type="EMBL" id="BLLF01003911">
    <property type="protein sequence ID" value="GFH28517.1"/>
    <property type="molecule type" value="Genomic_DNA"/>
</dbReference>
<dbReference type="Proteomes" id="UP000485058">
    <property type="component" value="Unassembled WGS sequence"/>
</dbReference>
<dbReference type="AlphaFoldDB" id="A0A6A0A8S0"/>
<name>A0A6A0A8S0_HAELA</name>
<keyword evidence="3" id="KW-1185">Reference proteome</keyword>
<reference evidence="2 3" key="1">
    <citation type="submission" date="2020-02" db="EMBL/GenBank/DDBJ databases">
        <title>Draft genome sequence of Haematococcus lacustris strain NIES-144.</title>
        <authorList>
            <person name="Morimoto D."/>
            <person name="Nakagawa S."/>
            <person name="Yoshida T."/>
            <person name="Sawayama S."/>
        </authorList>
    </citation>
    <scope>NUCLEOTIDE SEQUENCE [LARGE SCALE GENOMIC DNA]</scope>
    <source>
        <strain evidence="2 3">NIES-144</strain>
    </source>
</reference>
<feature type="region of interest" description="Disordered" evidence="1">
    <location>
        <begin position="105"/>
        <end position="131"/>
    </location>
</feature>
<sequence length="131" mass="13095">MQQGVNGERSAGRPVPPATSTASASWSPAAAGAQALLQDEVRQAGTAAGPAADQQQAGGLGMSLQPSAAGGQGSMGCSSRGRDGASYGGSHANAISLGWRDKYKEQDEARESVGSSVTSMGGDEWLNVDAE</sequence>
<comment type="caution">
    <text evidence="2">The sequence shown here is derived from an EMBL/GenBank/DDBJ whole genome shotgun (WGS) entry which is preliminary data.</text>
</comment>
<gene>
    <name evidence="2" type="ORF">HaLaN_27022</name>
</gene>
<evidence type="ECO:0000256" key="1">
    <source>
        <dbReference type="SAM" id="MobiDB-lite"/>
    </source>
</evidence>
<protein>
    <submittedName>
        <fullName evidence="2">Uncharacterized protein</fullName>
    </submittedName>
</protein>
<feature type="compositionally biased region" description="Low complexity" evidence="1">
    <location>
        <begin position="43"/>
        <end position="57"/>
    </location>
</feature>
<organism evidence="2 3">
    <name type="scientific">Haematococcus lacustris</name>
    <name type="common">Green alga</name>
    <name type="synonym">Haematococcus pluvialis</name>
    <dbReference type="NCBI Taxonomy" id="44745"/>
    <lineage>
        <taxon>Eukaryota</taxon>
        <taxon>Viridiplantae</taxon>
        <taxon>Chlorophyta</taxon>
        <taxon>core chlorophytes</taxon>
        <taxon>Chlorophyceae</taxon>
        <taxon>CS clade</taxon>
        <taxon>Chlamydomonadales</taxon>
        <taxon>Haematococcaceae</taxon>
        <taxon>Haematococcus</taxon>
    </lineage>
</organism>
<evidence type="ECO:0000313" key="3">
    <source>
        <dbReference type="Proteomes" id="UP000485058"/>
    </source>
</evidence>
<feature type="compositionally biased region" description="Low complexity" evidence="1">
    <location>
        <begin position="18"/>
        <end position="35"/>
    </location>
</feature>
<feature type="region of interest" description="Disordered" evidence="1">
    <location>
        <begin position="1"/>
        <end position="91"/>
    </location>
</feature>
<accession>A0A6A0A8S0</accession>
<evidence type="ECO:0000313" key="2">
    <source>
        <dbReference type="EMBL" id="GFH28517.1"/>
    </source>
</evidence>
<proteinExistence type="predicted"/>